<comment type="caution">
    <text evidence="2">The sequence shown here is derived from an EMBL/GenBank/DDBJ whole genome shotgun (WGS) entry which is preliminary data.</text>
</comment>
<dbReference type="PANTHER" id="PTHR12121:SF36">
    <property type="entry name" value="ENDONUCLEASE_EXONUCLEASE_PHOSPHATASE DOMAIN-CONTAINING PROTEIN"/>
    <property type="match status" value="1"/>
</dbReference>
<dbReference type="RefSeq" id="WP_210095019.1">
    <property type="nucleotide sequence ID" value="NZ_CP139098.1"/>
</dbReference>
<name>A0ABS4FD96_9BACL</name>
<keyword evidence="2" id="KW-0540">Nuclease</keyword>
<keyword evidence="3" id="KW-1185">Reference proteome</keyword>
<feature type="domain" description="Endonuclease/exonuclease/phosphatase" evidence="1">
    <location>
        <begin position="6"/>
        <end position="248"/>
    </location>
</feature>
<evidence type="ECO:0000313" key="2">
    <source>
        <dbReference type="EMBL" id="MBP1894215.1"/>
    </source>
</evidence>
<evidence type="ECO:0000313" key="3">
    <source>
        <dbReference type="Proteomes" id="UP000706926"/>
    </source>
</evidence>
<dbReference type="GO" id="GO:0016787">
    <property type="term" value="F:hydrolase activity"/>
    <property type="evidence" value="ECO:0007669"/>
    <property type="project" value="UniProtKB-KW"/>
</dbReference>
<dbReference type="Gene3D" id="3.60.10.10">
    <property type="entry name" value="Endonuclease/exonuclease/phosphatase"/>
    <property type="match status" value="1"/>
</dbReference>
<keyword evidence="2" id="KW-0255">Endonuclease</keyword>
<organism evidence="2 3">
    <name type="scientific">Paenibacillus lactis</name>
    <dbReference type="NCBI Taxonomy" id="228574"/>
    <lineage>
        <taxon>Bacteria</taxon>
        <taxon>Bacillati</taxon>
        <taxon>Bacillota</taxon>
        <taxon>Bacilli</taxon>
        <taxon>Bacillales</taxon>
        <taxon>Paenibacillaceae</taxon>
        <taxon>Paenibacillus</taxon>
    </lineage>
</organism>
<protein>
    <submittedName>
        <fullName evidence="2">Endonuclease/exonuclease/phosphatase family metal-dependent hydrolase</fullName>
    </submittedName>
</protein>
<dbReference type="PANTHER" id="PTHR12121">
    <property type="entry name" value="CARBON CATABOLITE REPRESSOR PROTEIN 4"/>
    <property type="match status" value="1"/>
</dbReference>
<dbReference type="CDD" id="cd09083">
    <property type="entry name" value="EEP-1"/>
    <property type="match status" value="1"/>
</dbReference>
<keyword evidence="2" id="KW-0378">Hydrolase</keyword>
<dbReference type="SUPFAM" id="SSF56219">
    <property type="entry name" value="DNase I-like"/>
    <property type="match status" value="1"/>
</dbReference>
<sequence>MNVITMTFNLRVNVDSDGSNAWPHRKHRAAAVITDASPDLFGTQEGSGAMLRDLDEALPEYGRIGTGRMGQGDRDGEHCAIYYKQADFSILQEGQFWLSETPEKPGSLGWDGSYPRICTWGLFQSTKDTGVRFYVVNTHFDHMGAVARQESAKLILDHIQRLRKEESLPVILMGDLNAGPGEAEIAILREALQDAYELLDEPAGRTFHDFKGGLEGEPIDYIFTTHDVEMVETIIYRDTYDGAYPSDHYPVSMKWRAASV</sequence>
<evidence type="ECO:0000259" key="1">
    <source>
        <dbReference type="Pfam" id="PF03372"/>
    </source>
</evidence>
<proteinExistence type="predicted"/>
<dbReference type="GeneID" id="95405265"/>
<gene>
    <name evidence="2" type="ORF">J2Z18_003318</name>
</gene>
<accession>A0ABS4FD96</accession>
<dbReference type="GO" id="GO:0004519">
    <property type="term" value="F:endonuclease activity"/>
    <property type="evidence" value="ECO:0007669"/>
    <property type="project" value="UniProtKB-KW"/>
</dbReference>
<reference evidence="2 3" key="1">
    <citation type="submission" date="2021-03" db="EMBL/GenBank/DDBJ databases">
        <title>Genomic Encyclopedia of Type Strains, Phase IV (KMG-IV): sequencing the most valuable type-strain genomes for metagenomic binning, comparative biology and taxonomic classification.</title>
        <authorList>
            <person name="Goeker M."/>
        </authorList>
    </citation>
    <scope>NUCLEOTIDE SEQUENCE [LARGE SCALE GENOMIC DNA]</scope>
    <source>
        <strain evidence="2 3">DSM 15596</strain>
    </source>
</reference>
<dbReference type="InterPro" id="IPR005135">
    <property type="entry name" value="Endo/exonuclease/phosphatase"/>
</dbReference>
<dbReference type="Pfam" id="PF03372">
    <property type="entry name" value="Exo_endo_phos"/>
    <property type="match status" value="1"/>
</dbReference>
<dbReference type="Proteomes" id="UP000706926">
    <property type="component" value="Unassembled WGS sequence"/>
</dbReference>
<dbReference type="InterPro" id="IPR050410">
    <property type="entry name" value="CCR4/nocturin_mRNA_transcr"/>
</dbReference>
<dbReference type="InterPro" id="IPR036691">
    <property type="entry name" value="Endo/exonu/phosph_ase_sf"/>
</dbReference>
<dbReference type="EMBL" id="JAGGKI010000008">
    <property type="protein sequence ID" value="MBP1894215.1"/>
    <property type="molecule type" value="Genomic_DNA"/>
</dbReference>